<dbReference type="AlphaFoldDB" id="A0A1D7Y305"/>
<comment type="similarity">
    <text evidence="1">Belongs to the short-chain dehydrogenases/reductases (SDR) family.</text>
</comment>
<proteinExistence type="inferred from homology"/>
<dbReference type="Pfam" id="PF13561">
    <property type="entry name" value="adh_short_C2"/>
    <property type="match status" value="1"/>
</dbReference>
<dbReference type="SUPFAM" id="SSF51735">
    <property type="entry name" value="NAD(P)-binding Rossmann-fold domains"/>
    <property type="match status" value="1"/>
</dbReference>
<sequence length="258" mass="26498">MSVLQAKTALVTGASRGIGRAIAERLAADGALVAVHYGRNDAAAKETVAAIEAAGGRAFAVRVELGLPGDAEMLLNAVTAGLRERTGTDRLDILVNNAALDQEGSGATPEAFDRLFAVNVKAPYFIIQRALPLMGAGGRIINIGSGVTRIAVPGELAYSMTKAALATLGRNLANEVGPRGITVNTVEPGTTHTDRMAWLVDQPQAAQMITATQAVERIGTPADIAAVVAFLASPDSGWVTANTIDASGGTYLGPKQLG</sequence>
<evidence type="ECO:0000256" key="2">
    <source>
        <dbReference type="ARBA" id="ARBA00023002"/>
    </source>
</evidence>
<dbReference type="FunFam" id="3.40.50.720:FF:000084">
    <property type="entry name" value="Short-chain dehydrogenase reductase"/>
    <property type="match status" value="1"/>
</dbReference>
<dbReference type="RefSeq" id="WP_069776590.1">
    <property type="nucleotide sequence ID" value="NZ_CP017248.1"/>
</dbReference>
<dbReference type="Proteomes" id="UP000094960">
    <property type="component" value="Chromosome"/>
</dbReference>
<dbReference type="PANTHER" id="PTHR43639:SF1">
    <property type="entry name" value="SHORT-CHAIN DEHYDROGENASE_REDUCTASE FAMILY PROTEIN"/>
    <property type="match status" value="1"/>
</dbReference>
<dbReference type="KEGG" id="spun:BFF78_01540"/>
<accession>A0A1D7Y305</accession>
<keyword evidence="4" id="KW-1185">Reference proteome</keyword>
<dbReference type="InterPro" id="IPR020904">
    <property type="entry name" value="Sc_DH/Rdtase_CS"/>
</dbReference>
<dbReference type="PRINTS" id="PR00080">
    <property type="entry name" value="SDRFAMILY"/>
</dbReference>
<dbReference type="PROSITE" id="PS00061">
    <property type="entry name" value="ADH_SHORT"/>
    <property type="match status" value="1"/>
</dbReference>
<protein>
    <submittedName>
        <fullName evidence="3">Short-chain dehydrogenase</fullName>
    </submittedName>
</protein>
<reference evidence="4" key="1">
    <citation type="submission" date="2016-09" db="EMBL/GenBank/DDBJ databases">
        <title>Streptomyces puniciscabiei strain:TW1S1 Genome sequencing and assembly.</title>
        <authorList>
            <person name="Kim M.-K."/>
            <person name="Kim S.B."/>
        </authorList>
    </citation>
    <scope>NUCLEOTIDE SEQUENCE [LARGE SCALE GENOMIC DNA]</scope>
    <source>
        <strain evidence="4">TW1S1</strain>
    </source>
</reference>
<gene>
    <name evidence="3" type="ORF">BFF78_01540</name>
</gene>
<keyword evidence="2" id="KW-0560">Oxidoreductase</keyword>
<evidence type="ECO:0000256" key="1">
    <source>
        <dbReference type="ARBA" id="ARBA00006484"/>
    </source>
</evidence>
<organism evidence="3 4">
    <name type="scientific">Streptomyces fodineus</name>
    <dbReference type="NCBI Taxonomy" id="1904616"/>
    <lineage>
        <taxon>Bacteria</taxon>
        <taxon>Bacillati</taxon>
        <taxon>Actinomycetota</taxon>
        <taxon>Actinomycetes</taxon>
        <taxon>Kitasatosporales</taxon>
        <taxon>Streptomycetaceae</taxon>
        <taxon>Streptomyces</taxon>
    </lineage>
</organism>
<dbReference type="Gene3D" id="3.40.50.720">
    <property type="entry name" value="NAD(P)-binding Rossmann-like Domain"/>
    <property type="match status" value="1"/>
</dbReference>
<dbReference type="PANTHER" id="PTHR43639">
    <property type="entry name" value="OXIDOREDUCTASE, SHORT-CHAIN DEHYDROGENASE/REDUCTASE FAMILY (AFU_ORTHOLOGUE AFUA_5G02870)"/>
    <property type="match status" value="1"/>
</dbReference>
<dbReference type="EMBL" id="CP017248">
    <property type="protein sequence ID" value="AOR29936.1"/>
    <property type="molecule type" value="Genomic_DNA"/>
</dbReference>
<dbReference type="GO" id="GO:0016491">
    <property type="term" value="F:oxidoreductase activity"/>
    <property type="evidence" value="ECO:0007669"/>
    <property type="project" value="UniProtKB-KW"/>
</dbReference>
<dbReference type="PRINTS" id="PR00081">
    <property type="entry name" value="GDHRDH"/>
</dbReference>
<dbReference type="InterPro" id="IPR036291">
    <property type="entry name" value="NAD(P)-bd_dom_sf"/>
</dbReference>
<name>A0A1D7Y305_9ACTN</name>
<dbReference type="InterPro" id="IPR002347">
    <property type="entry name" value="SDR_fam"/>
</dbReference>
<evidence type="ECO:0000313" key="4">
    <source>
        <dbReference type="Proteomes" id="UP000094960"/>
    </source>
</evidence>
<evidence type="ECO:0000313" key="3">
    <source>
        <dbReference type="EMBL" id="AOR29936.1"/>
    </source>
</evidence>